<organism evidence="1 2">
    <name type="scientific">Brachionus calyciflorus</name>
    <dbReference type="NCBI Taxonomy" id="104777"/>
    <lineage>
        <taxon>Eukaryota</taxon>
        <taxon>Metazoa</taxon>
        <taxon>Spiralia</taxon>
        <taxon>Gnathifera</taxon>
        <taxon>Rotifera</taxon>
        <taxon>Eurotatoria</taxon>
        <taxon>Monogononta</taxon>
        <taxon>Pseudotrocha</taxon>
        <taxon>Ploima</taxon>
        <taxon>Brachionidae</taxon>
        <taxon>Brachionus</taxon>
    </lineage>
</organism>
<proteinExistence type="predicted"/>
<gene>
    <name evidence="1" type="ORF">OXX778_LOCUS23286</name>
</gene>
<dbReference type="AlphaFoldDB" id="A0A814SRP3"/>
<protein>
    <submittedName>
        <fullName evidence="1">Uncharacterized protein</fullName>
    </submittedName>
</protein>
<evidence type="ECO:0000313" key="1">
    <source>
        <dbReference type="EMBL" id="CAF1150917.1"/>
    </source>
</evidence>
<dbReference type="Proteomes" id="UP000663879">
    <property type="component" value="Unassembled WGS sequence"/>
</dbReference>
<name>A0A814SRP3_9BILA</name>
<keyword evidence="2" id="KW-1185">Reference proteome</keyword>
<feature type="non-terminal residue" evidence="1">
    <location>
        <position position="184"/>
    </location>
</feature>
<sequence>IPMLTEQYNFRNWHAILEHNLSTRERSEWIETALANIDKRVIGKLSNLDKFLSKQDGYEQLIRELNQMYHIEQNSSNRIESLENFKTFFERNQGQNETLENYGNSIKTLVKQNFPNTKIETFEEMLKQRFVEGLFNPRLREKCREKLKKANRLKQEFTFEQLFNYALYKFNGFDDTPEAESDSM</sequence>
<comment type="caution">
    <text evidence="1">The sequence shown here is derived from an EMBL/GenBank/DDBJ whole genome shotgun (WGS) entry which is preliminary data.</text>
</comment>
<evidence type="ECO:0000313" key="2">
    <source>
        <dbReference type="Proteomes" id="UP000663879"/>
    </source>
</evidence>
<feature type="non-terminal residue" evidence="1">
    <location>
        <position position="1"/>
    </location>
</feature>
<reference evidence="1" key="1">
    <citation type="submission" date="2021-02" db="EMBL/GenBank/DDBJ databases">
        <authorList>
            <person name="Nowell W R."/>
        </authorList>
    </citation>
    <scope>NUCLEOTIDE SEQUENCE</scope>
    <source>
        <strain evidence="1">Ploen Becks lab</strain>
    </source>
</reference>
<accession>A0A814SRP3</accession>
<dbReference type="EMBL" id="CAJNOC010011913">
    <property type="protein sequence ID" value="CAF1150917.1"/>
    <property type="molecule type" value="Genomic_DNA"/>
</dbReference>